<protein>
    <submittedName>
        <fullName evidence="1">Uncharacterized protein</fullName>
    </submittedName>
</protein>
<dbReference type="AlphaFoldDB" id="A0A1G2MR72"/>
<dbReference type="EMBL" id="MHRP01000032">
    <property type="protein sequence ID" value="OHA26365.1"/>
    <property type="molecule type" value="Genomic_DNA"/>
</dbReference>
<comment type="caution">
    <text evidence="1">The sequence shown here is derived from an EMBL/GenBank/DDBJ whole genome shotgun (WGS) entry which is preliminary data.</text>
</comment>
<evidence type="ECO:0000313" key="1">
    <source>
        <dbReference type="EMBL" id="OHA26365.1"/>
    </source>
</evidence>
<sequence>MEIGKDIFVISSPINDGRQEILHLIREQIKRQVEQNIKTKAITPIATGQPIATPIEEDEKHLITRKQVPAEKLHIPAQIIIYGDKVAITNFKETLITVLVESKYIAETFRIMFEYIWENDVPSNKNNSV</sequence>
<name>A0A1G2MR72_9BACT</name>
<accession>A0A1G2MR72</accession>
<proteinExistence type="predicted"/>
<gene>
    <name evidence="1" type="ORF">A3D56_03770</name>
</gene>
<organism evidence="1 2">
    <name type="scientific">Candidatus Taylorbacteria bacterium RIFCSPHIGHO2_02_FULL_45_35</name>
    <dbReference type="NCBI Taxonomy" id="1802311"/>
    <lineage>
        <taxon>Bacteria</taxon>
        <taxon>Candidatus Tayloriibacteriota</taxon>
    </lineage>
</organism>
<reference evidence="1 2" key="1">
    <citation type="journal article" date="2016" name="Nat. Commun.">
        <title>Thousands of microbial genomes shed light on interconnected biogeochemical processes in an aquifer system.</title>
        <authorList>
            <person name="Anantharaman K."/>
            <person name="Brown C.T."/>
            <person name="Hug L.A."/>
            <person name="Sharon I."/>
            <person name="Castelle C.J."/>
            <person name="Probst A.J."/>
            <person name="Thomas B.C."/>
            <person name="Singh A."/>
            <person name="Wilkins M.J."/>
            <person name="Karaoz U."/>
            <person name="Brodie E.L."/>
            <person name="Williams K.H."/>
            <person name="Hubbard S.S."/>
            <person name="Banfield J.F."/>
        </authorList>
    </citation>
    <scope>NUCLEOTIDE SEQUENCE [LARGE SCALE GENOMIC DNA]</scope>
</reference>
<evidence type="ECO:0000313" key="2">
    <source>
        <dbReference type="Proteomes" id="UP000177943"/>
    </source>
</evidence>
<dbReference type="Proteomes" id="UP000177943">
    <property type="component" value="Unassembled WGS sequence"/>
</dbReference>